<accession>A0A1P8KB09</accession>
<evidence type="ECO:0000313" key="1">
    <source>
        <dbReference type="EMBL" id="APW43181.1"/>
    </source>
</evidence>
<reference evidence="1 2" key="1">
    <citation type="submission" date="2017-01" db="EMBL/GenBank/DDBJ databases">
        <authorList>
            <person name="Mah S.A."/>
            <person name="Swanson W.J."/>
            <person name="Moy G.W."/>
            <person name="Vacquier V.D."/>
        </authorList>
    </citation>
    <scope>NUCLEOTIDE SEQUENCE [LARGE SCALE GENOMIC DNA]</scope>
    <source>
        <strain evidence="1 2">DSM 22694</strain>
    </source>
</reference>
<name>A0A1P8KB09_9BURK</name>
<sequence>MNPKTNGDVGEPVVVPVADVVDAIRDGAHVSATYLQPNAHLPDIGFEVVERWDGRDAIDLVKRSGADSARSVDMTMLAPLDDQEPTPTRARVANTHARPKRVFAVSQVGLDGDGRITEVLWGQVDTARNAWARPEMRAPVADVVDALRTGDQVFALFPSTHGHMPDREFVQANYDGNVRTIVLFGPAAYAREIHDMDRIAN</sequence>
<dbReference type="EMBL" id="CP019239">
    <property type="protein sequence ID" value="APW43181.1"/>
    <property type="molecule type" value="Genomic_DNA"/>
</dbReference>
<evidence type="ECO:0000313" key="2">
    <source>
        <dbReference type="Proteomes" id="UP000186110"/>
    </source>
</evidence>
<organism evidence="1 2">
    <name type="scientific">Rhodoferax saidenbachensis</name>
    <dbReference type="NCBI Taxonomy" id="1484693"/>
    <lineage>
        <taxon>Bacteria</taxon>
        <taxon>Pseudomonadati</taxon>
        <taxon>Pseudomonadota</taxon>
        <taxon>Betaproteobacteria</taxon>
        <taxon>Burkholderiales</taxon>
        <taxon>Comamonadaceae</taxon>
        <taxon>Rhodoferax</taxon>
    </lineage>
</organism>
<proteinExistence type="predicted"/>
<keyword evidence="2" id="KW-1185">Reference proteome</keyword>
<dbReference type="AlphaFoldDB" id="A0A1P8KB09"/>
<gene>
    <name evidence="1" type="ORF">RS694_12025</name>
</gene>
<protein>
    <submittedName>
        <fullName evidence="1">Uncharacterized protein</fullName>
    </submittedName>
</protein>
<dbReference type="KEGG" id="rsb:RS694_12025"/>
<dbReference type="Proteomes" id="UP000186110">
    <property type="component" value="Chromosome"/>
</dbReference>